<name>A0ABY5IKY4_9VIBR</name>
<organism evidence="1 2">
    <name type="scientific">Vibrio campbellii</name>
    <dbReference type="NCBI Taxonomy" id="680"/>
    <lineage>
        <taxon>Bacteria</taxon>
        <taxon>Pseudomonadati</taxon>
        <taxon>Pseudomonadota</taxon>
        <taxon>Gammaproteobacteria</taxon>
        <taxon>Vibrionales</taxon>
        <taxon>Vibrionaceae</taxon>
        <taxon>Vibrio</taxon>
    </lineage>
</organism>
<evidence type="ECO:0000313" key="2">
    <source>
        <dbReference type="Proteomes" id="UP001059912"/>
    </source>
</evidence>
<evidence type="ECO:0000313" key="1">
    <source>
        <dbReference type="EMBL" id="UTZ34895.1"/>
    </source>
</evidence>
<gene>
    <name evidence="1" type="ORF">HB762_26910</name>
</gene>
<protein>
    <submittedName>
        <fullName evidence="1">Uncharacterized protein</fullName>
    </submittedName>
</protein>
<reference evidence="1" key="1">
    <citation type="submission" date="2020-03" db="EMBL/GenBank/DDBJ databases">
        <title>Five strains of Vibrio campbellii isolated from Mariana Trench.</title>
        <authorList>
            <person name="Liang J."/>
            <person name="Zhang X.-H."/>
        </authorList>
    </citation>
    <scope>NUCLEOTIDE SEQUENCE</scope>
    <source>
        <strain evidence="1">LJC013</strain>
        <plasmid evidence="1">unnamed1</plasmid>
    </source>
</reference>
<keyword evidence="2" id="KW-1185">Reference proteome</keyword>
<dbReference type="PROSITE" id="PS51318">
    <property type="entry name" value="TAT"/>
    <property type="match status" value="1"/>
</dbReference>
<sequence length="390" mass="43104">MSNEQDPNLEKLYKLDPVKRRKFLAVMLGGSVGTIATLVSPNANAFLALSPTELLEKFLDKAGQILMMFIANRYYKNFIEAWNEYTDVTKESRAKENGLLSGTFQNSVDFEMNFDKTIQDNVMMRRTETSPRVCQDTQQGGLVVQSIKASTANMDNIATGQSKIFYSTDFSNISDYRASYIDLVETTTEGQGVISLKNLSMIFGTGAFPSVSGAQSEFSLLLADIVRSPDHDAFKWKEGVNPEVDEDLAKGSLAIEKRNFRDVSKAVQANIIIEGLSYAMARRIGSKSLTEAMSTTLLGAGANKAQKAISDGGPYFSGAEALLLEVESKALEPGYLKELNSYSDPTPVLYYVNSQQALLNRIRHERMKIAKLRNSISAINSALEIERREA</sequence>
<dbReference type="Proteomes" id="UP001059912">
    <property type="component" value="Plasmid unnamed1"/>
</dbReference>
<accession>A0ABY5IKY4</accession>
<dbReference type="RefSeq" id="WP_255904831.1">
    <property type="nucleotide sequence ID" value="NZ_CP050472.1"/>
</dbReference>
<geneLocation type="plasmid" evidence="1 2">
    <name>unnamed1</name>
</geneLocation>
<dbReference type="InterPro" id="IPR006311">
    <property type="entry name" value="TAT_signal"/>
</dbReference>
<keyword evidence="1" id="KW-0614">Plasmid</keyword>
<proteinExistence type="predicted"/>
<dbReference type="EMBL" id="CP050472">
    <property type="protein sequence ID" value="UTZ34895.1"/>
    <property type="molecule type" value="Genomic_DNA"/>
</dbReference>